<dbReference type="Pfam" id="PF10722">
    <property type="entry name" value="YbjN"/>
    <property type="match status" value="1"/>
</dbReference>
<dbReference type="AlphaFoldDB" id="R1F1F2"/>
<reference evidence="1 2" key="1">
    <citation type="journal article" date="2013" name="Genome Announc.">
        <title>Draft Genome Sequence of Aeromonas molluscorum Strain 848TT, Isolated from Bivalve Molluscs.</title>
        <authorList>
            <person name="Spataro N."/>
            <person name="Farfan M."/>
            <person name="Albarral V."/>
            <person name="Sanglas A."/>
            <person name="Loren J.G."/>
            <person name="Fuste M.C."/>
            <person name="Bosch E."/>
        </authorList>
    </citation>
    <scope>NUCLEOTIDE SEQUENCE [LARGE SCALE GENOMIC DNA]</scope>
    <source>
        <strain evidence="1 2">848</strain>
    </source>
</reference>
<dbReference type="PATRIC" id="fig|1268236.3.peg.3537"/>
<protein>
    <submittedName>
        <fullName evidence="1">Uncharacterized protein</fullName>
    </submittedName>
</protein>
<comment type="caution">
    <text evidence="1">The sequence shown here is derived from an EMBL/GenBank/DDBJ whole genome shotgun (WGS) entry which is preliminary data.</text>
</comment>
<dbReference type="Proteomes" id="UP000013526">
    <property type="component" value="Unassembled WGS sequence"/>
</dbReference>
<name>R1F1F2_9GAMM</name>
<gene>
    <name evidence="1" type="ORF">G113_18182</name>
</gene>
<sequence length="141" mass="15824">MRWLQQARIEHYVCDQCHGIHIVSLQSVEGIQESRVFVEEEGLLFSSELEIRPAALLPMVAELGRLNMQYPSLKVFLDIIDDNLPRLVVGHTVFTKAGLTVEQFILFVQSTIAATHDVVAECERLGFLNLVDVVVEPGSVH</sequence>
<accession>R1F1F2</accession>
<organism evidence="1 2">
    <name type="scientific">Aeromonas molluscorum 848</name>
    <dbReference type="NCBI Taxonomy" id="1268236"/>
    <lineage>
        <taxon>Bacteria</taxon>
        <taxon>Pseudomonadati</taxon>
        <taxon>Pseudomonadota</taxon>
        <taxon>Gammaproteobacteria</taxon>
        <taxon>Aeromonadales</taxon>
        <taxon>Aeromonadaceae</taxon>
        <taxon>Aeromonas</taxon>
    </lineage>
</organism>
<proteinExistence type="predicted"/>
<dbReference type="InterPro" id="IPR019660">
    <property type="entry name" value="Put_sensory_transdc_reg_YbjN"/>
</dbReference>
<evidence type="ECO:0000313" key="2">
    <source>
        <dbReference type="Proteomes" id="UP000013526"/>
    </source>
</evidence>
<dbReference type="EMBL" id="AQGQ01000180">
    <property type="protein sequence ID" value="EOD53697.1"/>
    <property type="molecule type" value="Genomic_DNA"/>
</dbReference>
<evidence type="ECO:0000313" key="1">
    <source>
        <dbReference type="EMBL" id="EOD53697.1"/>
    </source>
</evidence>
<keyword evidence="2" id="KW-1185">Reference proteome</keyword>